<dbReference type="AlphaFoldDB" id="A0A1H6VP49"/>
<evidence type="ECO:0000313" key="2">
    <source>
        <dbReference type="Proteomes" id="UP000199420"/>
    </source>
</evidence>
<sequence>MCYSAQIWADFRKYERLGGTLSVKEFTKLAGWTRKKGTWVKAVPRALRQAMTDATSGRLPIDTVEEARAADAEAIALIAAEIGAQEARLAEANAKLASPKPTKAAENARRVATNKIAAGKKKLEEMAAPPPTNGIDRMWPGQFAPVMIRDPKTGERTIVPMRYRCRLPGWTEADEAAKPGSYNARRDKLSTVWRRVFGYNHGIMVANQFYESVYLHDLQQRALAPGEREQNVELMFTPRSGQDLYVACLWTCVEGVGDEPGFYTFAAITDDPPPEVAAAGHDRFVIPIREGNIDTWLNPDPNALSAQLAILDDRERPYYEHEIVPKE</sequence>
<dbReference type="Proteomes" id="UP000199420">
    <property type="component" value="Unassembled WGS sequence"/>
</dbReference>
<dbReference type="SUPFAM" id="SSF143081">
    <property type="entry name" value="BB1717-like"/>
    <property type="match status" value="1"/>
</dbReference>
<protein>
    <submittedName>
        <fullName evidence="1">SOS response associated peptidase (SRAP)</fullName>
    </submittedName>
</protein>
<evidence type="ECO:0000313" key="1">
    <source>
        <dbReference type="EMBL" id="SEJ03527.1"/>
    </source>
</evidence>
<dbReference type="Pfam" id="PF02586">
    <property type="entry name" value="SRAP"/>
    <property type="match status" value="1"/>
</dbReference>
<dbReference type="OrthoDB" id="107650at2"/>
<keyword evidence="2" id="KW-1185">Reference proteome</keyword>
<name>A0A1H6VP49_9GAMM</name>
<proteinExistence type="predicted"/>
<accession>A0A1H6VP49</accession>
<dbReference type="Gene3D" id="3.90.1680.10">
    <property type="entry name" value="SOS response associated peptidase-like"/>
    <property type="match status" value="1"/>
</dbReference>
<dbReference type="RefSeq" id="WP_091338584.1">
    <property type="nucleotide sequence ID" value="NZ_FNYC01000004.1"/>
</dbReference>
<organism evidence="1 2">
    <name type="scientific">Frateuria terrea</name>
    <dbReference type="NCBI Taxonomy" id="529704"/>
    <lineage>
        <taxon>Bacteria</taxon>
        <taxon>Pseudomonadati</taxon>
        <taxon>Pseudomonadota</taxon>
        <taxon>Gammaproteobacteria</taxon>
        <taxon>Lysobacterales</taxon>
        <taxon>Rhodanobacteraceae</taxon>
        <taxon>Frateuria</taxon>
    </lineage>
</organism>
<dbReference type="GO" id="GO:0003697">
    <property type="term" value="F:single-stranded DNA binding"/>
    <property type="evidence" value="ECO:0007669"/>
    <property type="project" value="InterPro"/>
</dbReference>
<gene>
    <name evidence="1" type="ORF">SAMN04487997_2276</name>
</gene>
<dbReference type="EMBL" id="FNYC01000004">
    <property type="protein sequence ID" value="SEJ03527.1"/>
    <property type="molecule type" value="Genomic_DNA"/>
</dbReference>
<reference evidence="1 2" key="1">
    <citation type="submission" date="2016-10" db="EMBL/GenBank/DDBJ databases">
        <authorList>
            <person name="de Groot N.N."/>
        </authorList>
    </citation>
    <scope>NUCLEOTIDE SEQUENCE [LARGE SCALE GENOMIC DNA]</scope>
    <source>
        <strain evidence="1 2">DSM 26515</strain>
    </source>
</reference>
<dbReference type="InterPro" id="IPR003738">
    <property type="entry name" value="SRAP"/>
</dbReference>
<dbReference type="InterPro" id="IPR036590">
    <property type="entry name" value="SRAP-like"/>
</dbReference>
<dbReference type="GO" id="GO:0106300">
    <property type="term" value="P:protein-DNA covalent cross-linking repair"/>
    <property type="evidence" value="ECO:0007669"/>
    <property type="project" value="InterPro"/>
</dbReference>